<evidence type="ECO:0000313" key="9">
    <source>
        <dbReference type="Proteomes" id="UP000266841"/>
    </source>
</evidence>
<evidence type="ECO:0000256" key="1">
    <source>
        <dbReference type="ARBA" id="ARBA00022723"/>
    </source>
</evidence>
<gene>
    <name evidence="8" type="ORF">THAOC_22179</name>
</gene>
<evidence type="ECO:0000256" key="3">
    <source>
        <dbReference type="ARBA" id="ARBA00022771"/>
    </source>
</evidence>
<evidence type="ECO:0000256" key="4">
    <source>
        <dbReference type="ARBA" id="ARBA00022833"/>
    </source>
</evidence>
<feature type="zinc finger region" description="C3H1-type" evidence="5">
    <location>
        <begin position="335"/>
        <end position="363"/>
    </location>
</feature>
<keyword evidence="4 5" id="KW-0862">Zinc</keyword>
<dbReference type="GO" id="GO:0003729">
    <property type="term" value="F:mRNA binding"/>
    <property type="evidence" value="ECO:0007669"/>
    <property type="project" value="InterPro"/>
</dbReference>
<dbReference type="eggNOG" id="ENOG502SH1D">
    <property type="taxonomic scope" value="Eukaryota"/>
</dbReference>
<accession>K0SA05</accession>
<comment type="caution">
    <text evidence="8">The sequence shown here is derived from an EMBL/GenBank/DDBJ whole genome shotgun (WGS) entry which is preliminary data.</text>
</comment>
<dbReference type="InterPro" id="IPR036855">
    <property type="entry name" value="Znf_CCCH_sf"/>
</dbReference>
<keyword evidence="9" id="KW-1185">Reference proteome</keyword>
<protein>
    <recommendedName>
        <fullName evidence="7">C3H1-type domain-containing protein</fullName>
    </recommendedName>
</protein>
<feature type="compositionally biased region" description="Low complexity" evidence="6">
    <location>
        <begin position="125"/>
        <end position="143"/>
    </location>
</feature>
<feature type="region of interest" description="Disordered" evidence="6">
    <location>
        <begin position="123"/>
        <end position="143"/>
    </location>
</feature>
<dbReference type="FunFam" id="4.10.1000.10:FF:000003">
    <property type="entry name" value="Zinc finger CCCH domain-containing protein"/>
    <property type="match status" value="1"/>
</dbReference>
<proteinExistence type="predicted"/>
<evidence type="ECO:0000313" key="8">
    <source>
        <dbReference type="EMBL" id="EJK57746.1"/>
    </source>
</evidence>
<organism evidence="8 9">
    <name type="scientific">Thalassiosira oceanica</name>
    <name type="common">Marine diatom</name>
    <dbReference type="NCBI Taxonomy" id="159749"/>
    <lineage>
        <taxon>Eukaryota</taxon>
        <taxon>Sar</taxon>
        <taxon>Stramenopiles</taxon>
        <taxon>Ochrophyta</taxon>
        <taxon>Bacillariophyta</taxon>
        <taxon>Coscinodiscophyceae</taxon>
        <taxon>Thalassiosirophycidae</taxon>
        <taxon>Thalassiosirales</taxon>
        <taxon>Thalassiosiraceae</taxon>
        <taxon>Thalassiosira</taxon>
    </lineage>
</organism>
<dbReference type="SUPFAM" id="SSF90229">
    <property type="entry name" value="CCCH zinc finger"/>
    <property type="match status" value="1"/>
</dbReference>
<feature type="domain" description="C3H1-type" evidence="7">
    <location>
        <begin position="287"/>
        <end position="315"/>
    </location>
</feature>
<dbReference type="PROSITE" id="PS50103">
    <property type="entry name" value="ZF_C3H1"/>
    <property type="match status" value="2"/>
</dbReference>
<dbReference type="GO" id="GO:0010468">
    <property type="term" value="P:regulation of gene expression"/>
    <property type="evidence" value="ECO:0007669"/>
    <property type="project" value="UniProtKB-ARBA"/>
</dbReference>
<evidence type="ECO:0000256" key="2">
    <source>
        <dbReference type="ARBA" id="ARBA00022737"/>
    </source>
</evidence>
<evidence type="ECO:0000256" key="5">
    <source>
        <dbReference type="PROSITE-ProRule" id="PRU00723"/>
    </source>
</evidence>
<name>K0SA05_THAOC</name>
<keyword evidence="3 5" id="KW-0863">Zinc-finger</keyword>
<keyword evidence="1 5" id="KW-0479">Metal-binding</keyword>
<sequence>MIAHNKLTTHKPASDAFLSCPQKGKMFRREKHQSRSLEVWKEEFLVAPTSLVFMGFSSHDYRFTTALFVFGSCDNSRAHGNALTASQNEQTLPTVRSELAPSQASGPPAVTLSMEATRSQELNLPTTAPPGFGGPPATTSPTSQHVLDTENAFVQPSSVPLLPTLLSAQAPPIRPSPRRAPQELLPSVDDFDGKRCGVAPAVASYATVVTTTAPTHLASMSHGVLDTRTQAIQGRVEAAVTSSSGVKMTPPSSPAPRRPDPGTAPSPTGVAEAIQPTCFPATPKEGKFKTELCRNFEKPGGCPYGSSCTYAHGAQELRTKPLLTQHLEGKLDANSFRRHPCFDQVSGGACSIGPDCPCLHDPRTGGQFKTPLRQTDYQRPKNAPEEVSKMHQAQQAALQGASPVYGFVPSFVWNVVDDDESSSQNAFFDFYGYCCNMADGLTDKAALWPVSPRPSLNITEVHRLSIALEMRMARKAQSFEPALLLQTRYFLINGPEVFSVSDDLGELYGGSNAAVVCAREIAFGPVGDTTVRPASIWFNVDDKGIIECSTKELKKNAYQLWNDRRSRKFSGSASTLVEGSIPPFVSHQPADDAAFDLVTGIQAHRRDALRDMVSSMSPSIAYEELQSLDRRGQGLYESFLGQRRHWMTWQWPLKQRSGKIDETTPVPSIDGAYTVSSIDLSTTRNGNVGPERASLTTGHLWESFVSTVGSGDHRPCSPRLDTFKDLSLGAAEPPLGHKPHLRQQQSIGVDGTNCPVPLTNMSPLQQMLGKWEMHMEKCI</sequence>
<feature type="region of interest" description="Disordered" evidence="6">
    <location>
        <begin position="238"/>
        <end position="271"/>
    </location>
</feature>
<dbReference type="Gene3D" id="4.10.1000.10">
    <property type="entry name" value="Zinc finger, CCCH-type"/>
    <property type="match status" value="1"/>
</dbReference>
<dbReference type="EMBL" id="AGNL01027151">
    <property type="protein sequence ID" value="EJK57746.1"/>
    <property type="molecule type" value="Genomic_DNA"/>
</dbReference>
<dbReference type="InterPro" id="IPR045877">
    <property type="entry name" value="ZFP36-like"/>
</dbReference>
<dbReference type="InterPro" id="IPR000571">
    <property type="entry name" value="Znf_CCCH"/>
</dbReference>
<dbReference type="SMART" id="SM00356">
    <property type="entry name" value="ZnF_C3H1"/>
    <property type="match status" value="2"/>
</dbReference>
<reference evidence="8 9" key="1">
    <citation type="journal article" date="2012" name="Genome Biol.">
        <title>Genome and low-iron response of an oceanic diatom adapted to chronic iron limitation.</title>
        <authorList>
            <person name="Lommer M."/>
            <person name="Specht M."/>
            <person name="Roy A.S."/>
            <person name="Kraemer L."/>
            <person name="Andreson R."/>
            <person name="Gutowska M.A."/>
            <person name="Wolf J."/>
            <person name="Bergner S.V."/>
            <person name="Schilhabel M.B."/>
            <person name="Klostermeier U.C."/>
            <person name="Beiko R.G."/>
            <person name="Rosenstiel P."/>
            <person name="Hippler M."/>
            <person name="Laroche J."/>
        </authorList>
    </citation>
    <scope>NUCLEOTIDE SEQUENCE [LARGE SCALE GENOMIC DNA]</scope>
    <source>
        <strain evidence="8 9">CCMP1005</strain>
    </source>
</reference>
<dbReference type="AlphaFoldDB" id="K0SA05"/>
<dbReference type="PANTHER" id="PTHR12547:SF18">
    <property type="entry name" value="PROTEIN TIS11"/>
    <property type="match status" value="1"/>
</dbReference>
<feature type="domain" description="C3H1-type" evidence="7">
    <location>
        <begin position="335"/>
        <end position="363"/>
    </location>
</feature>
<dbReference type="OrthoDB" id="43978at2759"/>
<evidence type="ECO:0000259" key="7">
    <source>
        <dbReference type="PROSITE" id="PS50103"/>
    </source>
</evidence>
<feature type="zinc finger region" description="C3H1-type" evidence="5">
    <location>
        <begin position="287"/>
        <end position="315"/>
    </location>
</feature>
<dbReference type="GO" id="GO:0051252">
    <property type="term" value="P:regulation of RNA metabolic process"/>
    <property type="evidence" value="ECO:0007669"/>
    <property type="project" value="UniProtKB-ARBA"/>
</dbReference>
<dbReference type="PANTHER" id="PTHR12547">
    <property type="entry name" value="CCCH ZINC FINGER/TIS11-RELATED"/>
    <property type="match status" value="1"/>
</dbReference>
<evidence type="ECO:0000256" key="6">
    <source>
        <dbReference type="SAM" id="MobiDB-lite"/>
    </source>
</evidence>
<dbReference type="Pfam" id="PF00642">
    <property type="entry name" value="zf-CCCH"/>
    <property type="match status" value="1"/>
</dbReference>
<keyword evidence="2" id="KW-0677">Repeat</keyword>
<dbReference type="Proteomes" id="UP000266841">
    <property type="component" value="Unassembled WGS sequence"/>
</dbReference>
<dbReference type="GO" id="GO:0008270">
    <property type="term" value="F:zinc ion binding"/>
    <property type="evidence" value="ECO:0007669"/>
    <property type="project" value="UniProtKB-KW"/>
</dbReference>